<accession>A0ABS3NQW0</accession>
<feature type="region of interest" description="Disordered" evidence="1">
    <location>
        <begin position="151"/>
        <end position="170"/>
    </location>
</feature>
<protein>
    <recommendedName>
        <fullName evidence="4">BapA prefix-like domain-containing protein</fullName>
    </recommendedName>
</protein>
<dbReference type="EMBL" id="JAGBKM010000024">
    <property type="protein sequence ID" value="MBO1531807.1"/>
    <property type="molecule type" value="Genomic_DNA"/>
</dbReference>
<name>A0ABS3NQW0_9GAMM</name>
<proteinExistence type="predicted"/>
<evidence type="ECO:0000313" key="3">
    <source>
        <dbReference type="Proteomes" id="UP000664554"/>
    </source>
</evidence>
<gene>
    <name evidence="2" type="ORF">J3492_11370</name>
</gene>
<evidence type="ECO:0000313" key="2">
    <source>
        <dbReference type="EMBL" id="MBO1531807.1"/>
    </source>
</evidence>
<evidence type="ECO:0000256" key="1">
    <source>
        <dbReference type="SAM" id="MobiDB-lite"/>
    </source>
</evidence>
<sequence>MAQATQIILQKDNVNLISQVLNSNQPTIIAAEEGMQISLVDAKTGQPAKKLKAKKVADDLLIADENGEALLTIEDYYLTDNIEIGTVSDSGFVEFDYVSAETGVTTQIASETSYTTLVSEMLGDTSLIAGISNGALLGSIGAAALGVAAISSGSSDSSPKPPANKLPVSKDSIIEATEDTVATGQLEAATDADGDELTYALKDN</sequence>
<reference evidence="2 3" key="1">
    <citation type="submission" date="2021-03" db="EMBL/GenBank/DDBJ databases">
        <authorList>
            <person name="Shang D.-D."/>
            <person name="Du Z.-J."/>
            <person name="Chen G.-J."/>
        </authorList>
    </citation>
    <scope>NUCLEOTIDE SEQUENCE [LARGE SCALE GENOMIC DNA]</scope>
    <source>
        <strain evidence="2 3">F1192</strain>
    </source>
</reference>
<keyword evidence="3" id="KW-1185">Reference proteome</keyword>
<dbReference type="RefSeq" id="WP_207992174.1">
    <property type="nucleotide sequence ID" value="NZ_JAGBKM010000024.1"/>
</dbReference>
<feature type="non-terminal residue" evidence="2">
    <location>
        <position position="204"/>
    </location>
</feature>
<dbReference type="Proteomes" id="UP000664554">
    <property type="component" value="Unassembled WGS sequence"/>
</dbReference>
<organism evidence="2 3">
    <name type="scientific">Psychrobacter coccoides</name>
    <dbReference type="NCBI Taxonomy" id="2818440"/>
    <lineage>
        <taxon>Bacteria</taxon>
        <taxon>Pseudomonadati</taxon>
        <taxon>Pseudomonadota</taxon>
        <taxon>Gammaproteobacteria</taxon>
        <taxon>Moraxellales</taxon>
        <taxon>Moraxellaceae</taxon>
        <taxon>Psychrobacter</taxon>
    </lineage>
</organism>
<evidence type="ECO:0008006" key="4">
    <source>
        <dbReference type="Google" id="ProtNLM"/>
    </source>
</evidence>
<comment type="caution">
    <text evidence="2">The sequence shown here is derived from an EMBL/GenBank/DDBJ whole genome shotgun (WGS) entry which is preliminary data.</text>
</comment>